<comment type="subcellular location">
    <subcellularLocation>
        <location evidence="2">Membrane</location>
        <topology evidence="2">Multi-pass membrane protein</topology>
    </subcellularLocation>
</comment>
<feature type="transmembrane region" description="Helical" evidence="13">
    <location>
        <begin position="934"/>
        <end position="955"/>
    </location>
</feature>
<evidence type="ECO:0000256" key="5">
    <source>
        <dbReference type="ARBA" id="ARBA00022989"/>
    </source>
</evidence>
<dbReference type="GO" id="GO:0016653">
    <property type="term" value="F:oxidoreductase activity, acting on NAD(P)H, heme protein as acceptor"/>
    <property type="evidence" value="ECO:0007669"/>
    <property type="project" value="TreeGrafter"/>
</dbReference>
<dbReference type="RefSeq" id="XP_024580331.1">
    <property type="nucleotide sequence ID" value="XM_024730010.1"/>
</dbReference>
<dbReference type="OrthoDB" id="160483at2759"/>
<comment type="catalytic activity">
    <reaction evidence="11">
        <text>Fe(II)-heme o + 2 A + H2O = Fe(II)-heme a + 2 AH2</text>
        <dbReference type="Rhea" id="RHEA:63388"/>
        <dbReference type="ChEBI" id="CHEBI:13193"/>
        <dbReference type="ChEBI" id="CHEBI:15377"/>
        <dbReference type="ChEBI" id="CHEBI:17499"/>
        <dbReference type="ChEBI" id="CHEBI:60530"/>
        <dbReference type="ChEBI" id="CHEBI:61715"/>
        <dbReference type="EC" id="1.17.99.9"/>
    </reaction>
    <physiologicalReaction direction="left-to-right" evidence="11">
        <dbReference type="Rhea" id="RHEA:63389"/>
    </physiologicalReaction>
</comment>
<evidence type="ECO:0000256" key="13">
    <source>
        <dbReference type="SAM" id="Phobius"/>
    </source>
</evidence>
<keyword evidence="7" id="KW-0408">Iron</keyword>
<dbReference type="PANTHER" id="PTHR23289">
    <property type="entry name" value="CYTOCHROME C OXIDASE ASSEMBLY PROTEIN COX15"/>
    <property type="match status" value="1"/>
</dbReference>
<dbReference type="PANTHER" id="PTHR23289:SF2">
    <property type="entry name" value="CYTOCHROME C OXIDASE ASSEMBLY PROTEIN COX15 HOMOLOG"/>
    <property type="match status" value="1"/>
</dbReference>
<accession>A0A0P1AS34</accession>
<dbReference type="STRING" id="4781.A0A0P1AS34"/>
<organism evidence="14 15">
    <name type="scientific">Plasmopara halstedii</name>
    <name type="common">Downy mildew of sunflower</name>
    <dbReference type="NCBI Taxonomy" id="4781"/>
    <lineage>
        <taxon>Eukaryota</taxon>
        <taxon>Sar</taxon>
        <taxon>Stramenopiles</taxon>
        <taxon>Oomycota</taxon>
        <taxon>Peronosporomycetes</taxon>
        <taxon>Peronosporales</taxon>
        <taxon>Peronosporaceae</taxon>
        <taxon>Plasmopara</taxon>
    </lineage>
</organism>
<evidence type="ECO:0000256" key="10">
    <source>
        <dbReference type="ARBA" id="ARBA00044501"/>
    </source>
</evidence>
<dbReference type="InterPro" id="IPR023754">
    <property type="entry name" value="HemeA_Synthase_type2"/>
</dbReference>
<feature type="region of interest" description="Disordered" evidence="12">
    <location>
        <begin position="365"/>
        <end position="455"/>
    </location>
</feature>
<evidence type="ECO:0000256" key="8">
    <source>
        <dbReference type="ARBA" id="ARBA00023133"/>
    </source>
</evidence>
<feature type="compositionally biased region" description="Polar residues" evidence="12">
    <location>
        <begin position="391"/>
        <end position="400"/>
    </location>
</feature>
<keyword evidence="3 13" id="KW-0812">Transmembrane</keyword>
<evidence type="ECO:0000256" key="3">
    <source>
        <dbReference type="ARBA" id="ARBA00022692"/>
    </source>
</evidence>
<keyword evidence="4" id="KW-0479">Metal-binding</keyword>
<evidence type="ECO:0000256" key="12">
    <source>
        <dbReference type="SAM" id="MobiDB-lite"/>
    </source>
</evidence>
<proteinExistence type="predicted"/>
<dbReference type="GO" id="GO:0120547">
    <property type="term" value="F:heme A synthase activity"/>
    <property type="evidence" value="ECO:0007669"/>
    <property type="project" value="UniProtKB-EC"/>
</dbReference>
<dbReference type="GeneID" id="36409294"/>
<name>A0A0P1AS34_PLAHL</name>
<evidence type="ECO:0000256" key="6">
    <source>
        <dbReference type="ARBA" id="ARBA00023002"/>
    </source>
</evidence>
<protein>
    <submittedName>
        <fullName evidence="14">Cytochrome oxidase assembly</fullName>
    </submittedName>
</protein>
<feature type="compositionally biased region" description="Polar residues" evidence="12">
    <location>
        <begin position="365"/>
        <end position="383"/>
    </location>
</feature>
<feature type="compositionally biased region" description="Polar residues" evidence="12">
    <location>
        <begin position="441"/>
        <end position="455"/>
    </location>
</feature>
<keyword evidence="8" id="KW-0350">Heme biosynthesis</keyword>
<evidence type="ECO:0000313" key="15">
    <source>
        <dbReference type="Proteomes" id="UP000054928"/>
    </source>
</evidence>
<sequence length="1142" mass="126886">MSSSAVLALGDLLNDFEVKQRGVMLMAVDKAMVKVMKKQSEMLDVIKSHVETRHRVAMDDSRDKAICTQPSLLESIIDKTLSNAGLVCWIINELKQNQALEYINKLRSHLESGQRNAFRNDFEGLLDVYMDVLSITKTRGSRLINRIEDLYEALYLKAEYDADLVNLVYRVRWGCRGVNLISNTRQHHASLLSENEVLELCGCFSAIGEAMSTLALEFNACKSKDSPTSSPVSTDSGNSMNGNIELELAMLPQHRQAANVDTNDLDSPFDFVTQLMANNGINANSIMQSPTYFQGDQSIHQKSSHNFLPGFSNTTFGDLSSSQVLSTSLGNISAQTSSLATETPDLSGLDLTDLIGLNGGSKLSPSLSRLGSIGSTASNSSRETPPLPQGYNDTYGSVWSQPPLPKSTNSPQNSQPPLPPRANNLLHQSSYSLSQPSLPSNAESTHTRSAQTSTTFTMKQLDVPTQAIQALVSKFSFYHDRPTELSKENDRVRKAMFARMLNHINELPKATLCPLLPGHDSTCPLSHTYMEVMSYNPLYKRLVCRQPSHYWGSQLEEDDSCVCLHIDTGLTWDWMDDAKRLYCLRGAKCTNLKCYKSHSFEEMCWYNPSYKIKRCSVRTHDHIARARGTIEPPLDCNYYHIEEGKNCDKRDFTAESDHVGVNVQMLFTERTHKPLADRLEAIRYQRANNFVDFPNDLQAPLVYTSTMNFQLLLREGCKISTSKMSSLRSTTVCKILSGVSRQPQLNLSPKRYSASWTTDMLRKSKSSMMESPLTWWLFGSAGLVATTLTVGAAARLTRSGASMLYWKPRFMISPQTESEWHDEFNIYRDFCARFQRTPMTIEDFKQNYKWESAHRKLGQMTAFAFMGPLTYFAAKRKIPVPAQAPLAFITGLGAIQFYLGRGMVEKNVRSTGTETHDTFEGANFFLPIHSALSLANFSLLIWTGLGIVSPVSRAISVRGLMTPGVLKELGQIRQHFMAVTGLAAGTIVAGSLVAEIDGGQKFQSFPTMEGQWIPHGIFEQQPFLRNFHDNVALVQFDHRLLALSTLAAYTVMFLKARKPNIWTNLPEDAKHAIILATAAVGGQVMMGATMLVNQVPMPLAMVHQSGAALVLGSSLWVIHSLRFARPGGLIGAAVATAATKMM</sequence>
<feature type="transmembrane region" description="Helical" evidence="13">
    <location>
        <begin position="880"/>
        <end position="899"/>
    </location>
</feature>
<evidence type="ECO:0000256" key="2">
    <source>
        <dbReference type="ARBA" id="ARBA00004141"/>
    </source>
</evidence>
<keyword evidence="6" id="KW-0560">Oxidoreductase</keyword>
<dbReference type="GO" id="GO:0005743">
    <property type="term" value="C:mitochondrial inner membrane"/>
    <property type="evidence" value="ECO:0007669"/>
    <property type="project" value="TreeGrafter"/>
</dbReference>
<comment type="pathway">
    <text evidence="10">Porphyrin-containing compound metabolism; heme A biosynthesis; heme A from heme O: step 1/1.</text>
</comment>
<dbReference type="AlphaFoldDB" id="A0A0P1AS34"/>
<keyword evidence="15" id="KW-1185">Reference proteome</keyword>
<evidence type="ECO:0000256" key="4">
    <source>
        <dbReference type="ARBA" id="ARBA00022723"/>
    </source>
</evidence>
<feature type="compositionally biased region" description="Low complexity" evidence="12">
    <location>
        <begin position="425"/>
        <end position="440"/>
    </location>
</feature>
<evidence type="ECO:0000313" key="14">
    <source>
        <dbReference type="EMBL" id="CEG43962.1"/>
    </source>
</evidence>
<comment type="cofactor">
    <cofactor evidence="1">
        <name>heme b</name>
        <dbReference type="ChEBI" id="CHEBI:60344"/>
    </cofactor>
</comment>
<dbReference type="GO" id="GO:0046872">
    <property type="term" value="F:metal ion binding"/>
    <property type="evidence" value="ECO:0007669"/>
    <property type="project" value="UniProtKB-KW"/>
</dbReference>
<reference evidence="15" key="1">
    <citation type="submission" date="2014-09" db="EMBL/GenBank/DDBJ databases">
        <authorList>
            <person name="Sharma Rahul"/>
            <person name="Thines Marco"/>
        </authorList>
    </citation>
    <scope>NUCLEOTIDE SEQUENCE [LARGE SCALE GENOMIC DNA]</scope>
</reference>
<dbReference type="EMBL" id="CCYD01000810">
    <property type="protein sequence ID" value="CEG43962.1"/>
    <property type="molecule type" value="Genomic_DNA"/>
</dbReference>
<evidence type="ECO:0000256" key="7">
    <source>
        <dbReference type="ARBA" id="ARBA00023004"/>
    </source>
</evidence>
<dbReference type="GO" id="GO:0006784">
    <property type="term" value="P:heme A biosynthetic process"/>
    <property type="evidence" value="ECO:0007669"/>
    <property type="project" value="InterPro"/>
</dbReference>
<evidence type="ECO:0000256" key="9">
    <source>
        <dbReference type="ARBA" id="ARBA00023136"/>
    </source>
</evidence>
<evidence type="ECO:0000256" key="11">
    <source>
        <dbReference type="ARBA" id="ARBA00048044"/>
    </source>
</evidence>
<feature type="transmembrane region" description="Helical" evidence="13">
    <location>
        <begin position="773"/>
        <end position="794"/>
    </location>
</feature>
<dbReference type="Proteomes" id="UP000054928">
    <property type="component" value="Unassembled WGS sequence"/>
</dbReference>
<evidence type="ECO:0000256" key="1">
    <source>
        <dbReference type="ARBA" id="ARBA00001970"/>
    </source>
</evidence>
<dbReference type="InterPro" id="IPR003780">
    <property type="entry name" value="COX15/CtaA_fam"/>
</dbReference>
<keyword evidence="9 13" id="KW-0472">Membrane</keyword>
<keyword evidence="5 13" id="KW-1133">Transmembrane helix</keyword>
<dbReference type="Pfam" id="PF02628">
    <property type="entry name" value="COX15-CtaA"/>
    <property type="match status" value="1"/>
</dbReference>